<keyword evidence="2" id="KW-1185">Reference proteome</keyword>
<evidence type="ECO:0000313" key="1">
    <source>
        <dbReference type="EMBL" id="SER90817.1"/>
    </source>
</evidence>
<dbReference type="EMBL" id="FOGG01000020">
    <property type="protein sequence ID" value="SER90817.1"/>
    <property type="molecule type" value="Genomic_DNA"/>
</dbReference>
<name>A0A1H9T173_9SPHI</name>
<proteinExistence type="predicted"/>
<protein>
    <submittedName>
        <fullName evidence="1">Uncharacterized protein</fullName>
    </submittedName>
</protein>
<evidence type="ECO:0000313" key="2">
    <source>
        <dbReference type="Proteomes" id="UP000199572"/>
    </source>
</evidence>
<reference evidence="2" key="1">
    <citation type="submission" date="2016-10" db="EMBL/GenBank/DDBJ databases">
        <authorList>
            <person name="Varghese N."/>
            <person name="Submissions S."/>
        </authorList>
    </citation>
    <scope>NUCLEOTIDE SEQUENCE [LARGE SCALE GENOMIC DNA]</scope>
    <source>
        <strain evidence="2">DSM 18610</strain>
    </source>
</reference>
<accession>A0A1H9T173</accession>
<dbReference type="RefSeq" id="WP_090886011.1">
    <property type="nucleotide sequence ID" value="NZ_FOGG01000020.1"/>
</dbReference>
<dbReference type="OrthoDB" id="1263739at2"/>
<gene>
    <name evidence="1" type="ORF">SAMN04488023_12038</name>
</gene>
<dbReference type="Proteomes" id="UP000199572">
    <property type="component" value="Unassembled WGS sequence"/>
</dbReference>
<sequence>MRELEPPFELSLDDQLLSISEHELAGKRVFHVNFGTGEKPLVIAVGLGVRGEKFWTSIPEGRQAEAQRIGKLIAGYIRGKK</sequence>
<organism evidence="1 2">
    <name type="scientific">Pedobacter rhizosphaerae</name>
    <dbReference type="NCBI Taxonomy" id="390241"/>
    <lineage>
        <taxon>Bacteria</taxon>
        <taxon>Pseudomonadati</taxon>
        <taxon>Bacteroidota</taxon>
        <taxon>Sphingobacteriia</taxon>
        <taxon>Sphingobacteriales</taxon>
        <taxon>Sphingobacteriaceae</taxon>
        <taxon>Pedobacter</taxon>
    </lineage>
</organism>
<dbReference type="AlphaFoldDB" id="A0A1H9T173"/>